<dbReference type="Gene3D" id="3.40.640.10">
    <property type="entry name" value="Type I PLP-dependent aspartate aminotransferase-like (Major domain)"/>
    <property type="match status" value="1"/>
</dbReference>
<sequence>DIPVLIDGAQGIVHTRVDVQDLDAEFYAFTGHKLYGPSGIGVLYGKKDLLNTMPPYEGGGDMIERVTFEKTTYRDAPARFEAGTPPIVEAAGLAAAIDYVDGIGVENIFAHEQELLAYATERLNEVDGITIYGEAQHKAGIISFTLDKVHPHDIGTIIDSRGVSVRAGHHCAQPLMDWFGIAATTRASFGMYNSKQDVDALVDGLKYVKEIFS</sequence>
<feature type="domain" description="Aminotransferase class V" evidence="2">
    <location>
        <begin position="3"/>
        <end position="201"/>
    </location>
</feature>
<dbReference type="InterPro" id="IPR015424">
    <property type="entry name" value="PyrdxlP-dep_Trfase"/>
</dbReference>
<evidence type="ECO:0000313" key="3">
    <source>
        <dbReference type="EMBL" id="SVD95937.1"/>
    </source>
</evidence>
<gene>
    <name evidence="3" type="ORF">METZ01_LOCUS448791</name>
</gene>
<dbReference type="AlphaFoldDB" id="A0A382ZK36"/>
<reference evidence="3" key="1">
    <citation type="submission" date="2018-05" db="EMBL/GenBank/DDBJ databases">
        <authorList>
            <person name="Lanie J.A."/>
            <person name="Ng W.-L."/>
            <person name="Kazmierczak K.M."/>
            <person name="Andrzejewski T.M."/>
            <person name="Davidsen T.M."/>
            <person name="Wayne K.J."/>
            <person name="Tettelin H."/>
            <person name="Glass J.I."/>
            <person name="Rusch D."/>
            <person name="Podicherti R."/>
            <person name="Tsui H.-C.T."/>
            <person name="Winkler M.E."/>
        </authorList>
    </citation>
    <scope>NUCLEOTIDE SEQUENCE</scope>
</reference>
<keyword evidence="1" id="KW-0663">Pyridoxal phosphate</keyword>
<evidence type="ECO:0000259" key="2">
    <source>
        <dbReference type="Pfam" id="PF00266"/>
    </source>
</evidence>
<dbReference type="InterPro" id="IPR015422">
    <property type="entry name" value="PyrdxlP-dep_Trfase_small"/>
</dbReference>
<dbReference type="EMBL" id="UINC01184635">
    <property type="protein sequence ID" value="SVD95937.1"/>
    <property type="molecule type" value="Genomic_DNA"/>
</dbReference>
<dbReference type="InterPro" id="IPR000192">
    <property type="entry name" value="Aminotrans_V_dom"/>
</dbReference>
<proteinExistence type="predicted"/>
<dbReference type="PANTHER" id="PTHR43586">
    <property type="entry name" value="CYSTEINE DESULFURASE"/>
    <property type="match status" value="1"/>
</dbReference>
<evidence type="ECO:0000256" key="1">
    <source>
        <dbReference type="ARBA" id="ARBA00022898"/>
    </source>
</evidence>
<dbReference type="Gene3D" id="3.90.1150.10">
    <property type="entry name" value="Aspartate Aminotransferase, domain 1"/>
    <property type="match status" value="1"/>
</dbReference>
<feature type="non-terminal residue" evidence="3">
    <location>
        <position position="1"/>
    </location>
</feature>
<name>A0A382ZK36_9ZZZZ</name>
<protein>
    <recommendedName>
        <fullName evidence="2">Aminotransferase class V domain-containing protein</fullName>
    </recommendedName>
</protein>
<dbReference type="PANTHER" id="PTHR43586:SF8">
    <property type="entry name" value="CYSTEINE DESULFURASE 1, CHLOROPLASTIC"/>
    <property type="match status" value="1"/>
</dbReference>
<organism evidence="3">
    <name type="scientific">marine metagenome</name>
    <dbReference type="NCBI Taxonomy" id="408172"/>
    <lineage>
        <taxon>unclassified sequences</taxon>
        <taxon>metagenomes</taxon>
        <taxon>ecological metagenomes</taxon>
    </lineage>
</organism>
<dbReference type="SUPFAM" id="SSF53383">
    <property type="entry name" value="PLP-dependent transferases"/>
    <property type="match status" value="1"/>
</dbReference>
<accession>A0A382ZK36</accession>
<dbReference type="InterPro" id="IPR015421">
    <property type="entry name" value="PyrdxlP-dep_Trfase_major"/>
</dbReference>
<dbReference type="Pfam" id="PF00266">
    <property type="entry name" value="Aminotran_5"/>
    <property type="match status" value="1"/>
</dbReference>